<dbReference type="InterPro" id="IPR000515">
    <property type="entry name" value="MetI-like"/>
</dbReference>
<dbReference type="GO" id="GO:0055085">
    <property type="term" value="P:transmembrane transport"/>
    <property type="evidence" value="ECO:0007669"/>
    <property type="project" value="InterPro"/>
</dbReference>
<evidence type="ECO:0000256" key="4">
    <source>
        <dbReference type="ARBA" id="ARBA00022692"/>
    </source>
</evidence>
<evidence type="ECO:0000313" key="10">
    <source>
        <dbReference type="Proteomes" id="UP001238334"/>
    </source>
</evidence>
<feature type="transmembrane region" description="Helical" evidence="7">
    <location>
        <begin position="250"/>
        <end position="270"/>
    </location>
</feature>
<feature type="transmembrane region" description="Helical" evidence="7">
    <location>
        <begin position="216"/>
        <end position="238"/>
    </location>
</feature>
<evidence type="ECO:0000256" key="7">
    <source>
        <dbReference type="RuleBase" id="RU363032"/>
    </source>
</evidence>
<feature type="transmembrane region" description="Helical" evidence="7">
    <location>
        <begin position="76"/>
        <end position="103"/>
    </location>
</feature>
<dbReference type="PANTHER" id="PTHR32243">
    <property type="entry name" value="MALTOSE TRANSPORT SYSTEM PERMEASE-RELATED"/>
    <property type="match status" value="1"/>
</dbReference>
<dbReference type="AlphaFoldDB" id="A0A9Y2P0N2"/>
<comment type="similarity">
    <text evidence="7">Belongs to the binding-protein-dependent transport system permease family.</text>
</comment>
<feature type="domain" description="ABC transmembrane type-1" evidence="8">
    <location>
        <begin position="77"/>
        <end position="266"/>
    </location>
</feature>
<evidence type="ECO:0000256" key="1">
    <source>
        <dbReference type="ARBA" id="ARBA00004651"/>
    </source>
</evidence>
<keyword evidence="2 7" id="KW-0813">Transport</keyword>
<name>A0A9Y2P0N2_9RHOB</name>
<dbReference type="EMBL" id="CP127247">
    <property type="protein sequence ID" value="WIY24766.1"/>
    <property type="molecule type" value="Genomic_DNA"/>
</dbReference>
<dbReference type="Gene3D" id="1.10.3720.10">
    <property type="entry name" value="MetI-like"/>
    <property type="match status" value="1"/>
</dbReference>
<evidence type="ECO:0000259" key="8">
    <source>
        <dbReference type="PROSITE" id="PS50928"/>
    </source>
</evidence>
<dbReference type="PANTHER" id="PTHR32243:SF18">
    <property type="entry name" value="INNER MEMBRANE ABC TRANSPORTER PERMEASE PROTEIN YCJP"/>
    <property type="match status" value="1"/>
</dbReference>
<dbReference type="Pfam" id="PF00528">
    <property type="entry name" value="BPD_transp_1"/>
    <property type="match status" value="1"/>
</dbReference>
<accession>A0A9Y2P0N2</accession>
<keyword evidence="3" id="KW-1003">Cell membrane</keyword>
<feature type="transmembrane region" description="Helical" evidence="7">
    <location>
        <begin position="110"/>
        <end position="133"/>
    </location>
</feature>
<dbReference type="InterPro" id="IPR035906">
    <property type="entry name" value="MetI-like_sf"/>
</dbReference>
<keyword evidence="6 7" id="KW-0472">Membrane</keyword>
<evidence type="ECO:0000256" key="5">
    <source>
        <dbReference type="ARBA" id="ARBA00022989"/>
    </source>
</evidence>
<evidence type="ECO:0000256" key="3">
    <source>
        <dbReference type="ARBA" id="ARBA00022475"/>
    </source>
</evidence>
<dbReference type="GO" id="GO:0005886">
    <property type="term" value="C:plasma membrane"/>
    <property type="evidence" value="ECO:0007669"/>
    <property type="project" value="UniProtKB-SubCell"/>
</dbReference>
<dbReference type="KEGG" id="ppso:QPJ95_19980"/>
<evidence type="ECO:0000256" key="6">
    <source>
        <dbReference type="ARBA" id="ARBA00023136"/>
    </source>
</evidence>
<proteinExistence type="inferred from homology"/>
<keyword evidence="10" id="KW-1185">Reference proteome</keyword>
<feature type="transmembrane region" description="Helical" evidence="7">
    <location>
        <begin position="18"/>
        <end position="40"/>
    </location>
</feature>
<dbReference type="Proteomes" id="UP001238334">
    <property type="component" value="Chromosome"/>
</dbReference>
<dbReference type="InterPro" id="IPR050901">
    <property type="entry name" value="BP-dep_ABC_trans_perm"/>
</dbReference>
<protein>
    <submittedName>
        <fullName evidence="9">Carbohydrate ABC transporter permease</fullName>
    </submittedName>
</protein>
<dbReference type="SUPFAM" id="SSF161098">
    <property type="entry name" value="MetI-like"/>
    <property type="match status" value="1"/>
</dbReference>
<dbReference type="CDD" id="cd06261">
    <property type="entry name" value="TM_PBP2"/>
    <property type="match status" value="1"/>
</dbReference>
<organism evidence="9 10">
    <name type="scientific">Parasedimentitalea psychrophila</name>
    <dbReference type="NCBI Taxonomy" id="2997337"/>
    <lineage>
        <taxon>Bacteria</taxon>
        <taxon>Pseudomonadati</taxon>
        <taxon>Pseudomonadota</taxon>
        <taxon>Alphaproteobacteria</taxon>
        <taxon>Rhodobacterales</taxon>
        <taxon>Paracoccaceae</taxon>
        <taxon>Parasedimentitalea</taxon>
    </lineage>
</organism>
<reference evidence="9 10" key="1">
    <citation type="submission" date="2023-06" db="EMBL/GenBank/DDBJ databases">
        <title>Parasedimentitalea psychrophila sp. nov., a psychrophilic bacterium isolated from deep-sea sediment.</title>
        <authorList>
            <person name="Li A."/>
        </authorList>
    </citation>
    <scope>NUCLEOTIDE SEQUENCE [LARGE SCALE GENOMIC DNA]</scope>
    <source>
        <strain evidence="9 10">QS115</strain>
    </source>
</reference>
<comment type="subcellular location">
    <subcellularLocation>
        <location evidence="1 7">Cell membrane</location>
        <topology evidence="1 7">Multi-pass membrane protein</topology>
    </subcellularLocation>
</comment>
<evidence type="ECO:0000313" key="9">
    <source>
        <dbReference type="EMBL" id="WIY24766.1"/>
    </source>
</evidence>
<dbReference type="PROSITE" id="PS50928">
    <property type="entry name" value="ABC_TM1"/>
    <property type="match status" value="1"/>
</dbReference>
<gene>
    <name evidence="9" type="ORF">QPJ95_19980</name>
</gene>
<evidence type="ECO:0000256" key="2">
    <source>
        <dbReference type="ARBA" id="ARBA00022448"/>
    </source>
</evidence>
<keyword evidence="5 7" id="KW-1133">Transmembrane helix</keyword>
<dbReference type="RefSeq" id="WP_270920363.1">
    <property type="nucleotide sequence ID" value="NZ_CP127247.1"/>
</dbReference>
<feature type="transmembrane region" description="Helical" evidence="7">
    <location>
        <begin position="188"/>
        <end position="210"/>
    </location>
</feature>
<feature type="transmembrane region" description="Helical" evidence="7">
    <location>
        <begin position="145"/>
        <end position="167"/>
    </location>
</feature>
<sequence length="281" mass="30709">MIVQPVTLNSRLLMGARWAVLFIAVVVLNFPILATVLTSFKSTADINAYPPKWLFTPTLDHYYEVLFTGNTNFVSYIWNSVVIASGGTLLAIVLTFPAAYAIARYKTGAAWLLPIVSNLRALPLIIFAIPFYFMYQSVGLLDTKLGLALIACIINIPLALLMLVGFMQDIPAELDEAGRLDGASTLQVLYHIIWPASRPILFAVAILSFIYSWNEFLFGLILATKSAVPVTVGATFFVTSYGVKWGATAAAMMLGVFPPMLLGFFAYPYIGKSMLRGAVKG</sequence>
<keyword evidence="4 7" id="KW-0812">Transmembrane</keyword>